<gene>
    <name evidence="1" type="ORF">Q8791_06920</name>
</gene>
<proteinExistence type="predicted"/>
<dbReference type="EMBL" id="JAUZMY010000005">
    <property type="protein sequence ID" value="MEE2036950.1"/>
    <property type="molecule type" value="Genomic_DNA"/>
</dbReference>
<evidence type="ECO:0000313" key="2">
    <source>
        <dbReference type="Proteomes" id="UP001356095"/>
    </source>
</evidence>
<keyword evidence="2" id="KW-1185">Reference proteome</keyword>
<dbReference type="Proteomes" id="UP001356095">
    <property type="component" value="Unassembled WGS sequence"/>
</dbReference>
<dbReference type="RefSeq" id="WP_330090752.1">
    <property type="nucleotide sequence ID" value="NZ_JAUZMY010000005.1"/>
</dbReference>
<accession>A0ABU7K3X2</accession>
<protein>
    <submittedName>
        <fullName evidence="1">Uncharacterized protein</fullName>
    </submittedName>
</protein>
<reference evidence="1 2" key="1">
    <citation type="submission" date="2023-08" db="EMBL/GenBank/DDBJ databases">
        <authorList>
            <person name="Girao M."/>
            <person name="Carvalho M.F."/>
        </authorList>
    </citation>
    <scope>NUCLEOTIDE SEQUENCE [LARGE SCALE GENOMIC DNA]</scope>
    <source>
        <strain evidence="1 2">CT-R113</strain>
    </source>
</reference>
<comment type="caution">
    <text evidence="1">The sequence shown here is derived from an EMBL/GenBank/DDBJ whole genome shotgun (WGS) entry which is preliminary data.</text>
</comment>
<name>A0ABU7K3X2_9ACTN</name>
<sequence length="76" mass="9000">MSRWTPAHDRTHYQQAETLNRTCAPYWWVMWSPSLRLYIAFYRGPARITPLRHSDPAHLTDHARYVARALARGRPP</sequence>
<evidence type="ECO:0000313" key="1">
    <source>
        <dbReference type="EMBL" id="MEE2036950.1"/>
    </source>
</evidence>
<organism evidence="1 2">
    <name type="scientific">Nocardiopsis codii</name>
    <dbReference type="NCBI Taxonomy" id="3065942"/>
    <lineage>
        <taxon>Bacteria</taxon>
        <taxon>Bacillati</taxon>
        <taxon>Actinomycetota</taxon>
        <taxon>Actinomycetes</taxon>
        <taxon>Streptosporangiales</taxon>
        <taxon>Nocardiopsidaceae</taxon>
        <taxon>Nocardiopsis</taxon>
    </lineage>
</organism>